<dbReference type="OrthoDB" id="3364440at2759"/>
<evidence type="ECO:0000256" key="1">
    <source>
        <dbReference type="ARBA" id="ARBA00021364"/>
    </source>
</evidence>
<dbReference type="Proteomes" id="UP000799772">
    <property type="component" value="Unassembled WGS sequence"/>
</dbReference>
<evidence type="ECO:0000256" key="3">
    <source>
        <dbReference type="RuleBase" id="RU000384"/>
    </source>
</evidence>
<protein>
    <recommendedName>
        <fullName evidence="1">Glutamine synthetase</fullName>
    </recommendedName>
</protein>
<dbReference type="PANTHER" id="PTHR43383">
    <property type="entry name" value="NODULIN 6"/>
    <property type="match status" value="1"/>
</dbReference>
<organism evidence="5 6">
    <name type="scientific">Rhizodiscina lignyota</name>
    <dbReference type="NCBI Taxonomy" id="1504668"/>
    <lineage>
        <taxon>Eukaryota</taxon>
        <taxon>Fungi</taxon>
        <taxon>Dikarya</taxon>
        <taxon>Ascomycota</taxon>
        <taxon>Pezizomycotina</taxon>
        <taxon>Dothideomycetes</taxon>
        <taxon>Pleosporomycetidae</taxon>
        <taxon>Aulographales</taxon>
        <taxon>Rhizodiscinaceae</taxon>
        <taxon>Rhizodiscina</taxon>
    </lineage>
</organism>
<dbReference type="EMBL" id="ML978125">
    <property type="protein sequence ID" value="KAF2099990.1"/>
    <property type="molecule type" value="Genomic_DNA"/>
</dbReference>
<gene>
    <name evidence="5" type="ORF">NA57DRAFT_75492</name>
</gene>
<dbReference type="InterPro" id="IPR032466">
    <property type="entry name" value="Metal_Hydrolase"/>
</dbReference>
<dbReference type="GO" id="GO:0016787">
    <property type="term" value="F:hydrolase activity"/>
    <property type="evidence" value="ECO:0007669"/>
    <property type="project" value="InterPro"/>
</dbReference>
<dbReference type="InterPro" id="IPR014746">
    <property type="entry name" value="Gln_synth/guanido_kin_cat_dom"/>
</dbReference>
<dbReference type="SMART" id="SM01230">
    <property type="entry name" value="Gln-synt_C"/>
    <property type="match status" value="1"/>
</dbReference>
<name>A0A9P4IIP8_9PEZI</name>
<sequence length="896" mass="101129">MEEDFEELRTVIRTFPVIDNHAHNLLVPAELESEPFESITTEARGWALEDTHTSLSHIRAAKQLRELYGCDRDADWASVLKKRAEWLQQRPEELIRKCLEGTYSILMDDGLGGIATKCHPYEWHDKFTTNHCKRIVRIETLAEDIMESALKEATEEMISEKFLAGIWVIFTKAFEEAIQDAIHDPTVAGFKSVVCYRTGLDVQHDYEECLMRVGKSFERYASKCIMKGEYRIKSKSVNDFVVVKTLELLSTTAHPGETSKPLQFHTGLGDNDIDLDRANPAYLQPLIEVYTNVPFVILHSAYPYTREAGYLATVFKHVYLDVGEVFPMVSRDGQTSIVRQSLELAPYSKLLWSTDGHFFPETYWLANKQFREILESVLLEYIHNDDLSITQAIELTKAILFENSNRLYRLNFFPPGRRSSAVSLPSRPLMSALSAQAPPFPAPGTSKSLYDPTVLSAFVRGRGTKFVYVQWYDYMGTMRTRIFPIAEFSRIIRNGSRIGMSRGNAGTLQNDHTTPAVSTTGAINVEPDLRSLRPTIANDPLAPSATVMAYWRDEEGRPAVEDPRNGLELLLERLKDEYKTRLLIGFEVEVTFLRRNPENLQSPYLPLTTNHAWGTLTPDQYTNALPLLAEITEALSSVGITIQQFHSESGLGQYEFALPPLDPLVAIDTLMQTRQIIARVAESKGLRATLHPSPFSGIGTAAHAHISLNPIGPLPAIPEKIETGFWAGVLNHLEAICGFTLPELESYKRVVDDGWTGGTWICWGTQNRETPLRKITNGRWEVRCIDGCANMYLAISAIIGAGLIGLKKGFGHAFLGRDCEYNPARMTEDQRREYGIERRMPASLEAALFALENDQELSNVLAQNVAENYVSMKREEQRMLSGMSEAGRRIWLIERY</sequence>
<evidence type="ECO:0000313" key="5">
    <source>
        <dbReference type="EMBL" id="KAF2099990.1"/>
    </source>
</evidence>
<dbReference type="PANTHER" id="PTHR43383:SF2">
    <property type="entry name" value="AMIDOHYDROLASE 2 FAMILY PROTEIN"/>
    <property type="match status" value="1"/>
</dbReference>
<dbReference type="Pfam" id="PF00120">
    <property type="entry name" value="Gln-synt_C"/>
    <property type="match status" value="1"/>
</dbReference>
<keyword evidence="5" id="KW-0418">Kinase</keyword>
<feature type="domain" description="GS catalytic" evidence="4">
    <location>
        <begin position="563"/>
        <end position="896"/>
    </location>
</feature>
<dbReference type="GO" id="GO:0016301">
    <property type="term" value="F:kinase activity"/>
    <property type="evidence" value="ECO:0007669"/>
    <property type="project" value="UniProtKB-KW"/>
</dbReference>
<dbReference type="SUPFAM" id="SSF55931">
    <property type="entry name" value="Glutamine synthetase/guanido kinase"/>
    <property type="match status" value="1"/>
</dbReference>
<dbReference type="GO" id="GO:0006542">
    <property type="term" value="P:glutamine biosynthetic process"/>
    <property type="evidence" value="ECO:0007669"/>
    <property type="project" value="InterPro"/>
</dbReference>
<reference evidence="5" key="1">
    <citation type="journal article" date="2020" name="Stud. Mycol.">
        <title>101 Dothideomycetes genomes: a test case for predicting lifestyles and emergence of pathogens.</title>
        <authorList>
            <person name="Haridas S."/>
            <person name="Albert R."/>
            <person name="Binder M."/>
            <person name="Bloem J."/>
            <person name="Labutti K."/>
            <person name="Salamov A."/>
            <person name="Andreopoulos B."/>
            <person name="Baker S."/>
            <person name="Barry K."/>
            <person name="Bills G."/>
            <person name="Bluhm B."/>
            <person name="Cannon C."/>
            <person name="Castanera R."/>
            <person name="Culley D."/>
            <person name="Daum C."/>
            <person name="Ezra D."/>
            <person name="Gonzalez J."/>
            <person name="Henrissat B."/>
            <person name="Kuo A."/>
            <person name="Liang C."/>
            <person name="Lipzen A."/>
            <person name="Lutzoni F."/>
            <person name="Magnuson J."/>
            <person name="Mondo S."/>
            <person name="Nolan M."/>
            <person name="Ohm R."/>
            <person name="Pangilinan J."/>
            <person name="Park H.-J."/>
            <person name="Ramirez L."/>
            <person name="Alfaro M."/>
            <person name="Sun H."/>
            <person name="Tritt A."/>
            <person name="Yoshinaga Y."/>
            <person name="Zwiers L.-H."/>
            <person name="Turgeon B."/>
            <person name="Goodwin S."/>
            <person name="Spatafora J."/>
            <person name="Crous P."/>
            <person name="Grigoriev I."/>
        </authorList>
    </citation>
    <scope>NUCLEOTIDE SEQUENCE</scope>
    <source>
        <strain evidence="5">CBS 133067</strain>
    </source>
</reference>
<dbReference type="Pfam" id="PF04909">
    <property type="entry name" value="Amidohydro_2"/>
    <property type="match status" value="1"/>
</dbReference>
<dbReference type="PROSITE" id="PS51987">
    <property type="entry name" value="GS_CATALYTIC"/>
    <property type="match status" value="1"/>
</dbReference>
<dbReference type="GO" id="GO:0004356">
    <property type="term" value="F:glutamine synthetase activity"/>
    <property type="evidence" value="ECO:0007669"/>
    <property type="project" value="InterPro"/>
</dbReference>
<keyword evidence="5" id="KW-0808">Transferase</keyword>
<dbReference type="InterPro" id="IPR006680">
    <property type="entry name" value="Amidohydro-rel"/>
</dbReference>
<accession>A0A9P4IIP8</accession>
<proteinExistence type="inferred from homology"/>
<dbReference type="InterPro" id="IPR008146">
    <property type="entry name" value="Gln_synth_cat_dom"/>
</dbReference>
<comment type="similarity">
    <text evidence="2 3">Belongs to the glutamine synthetase family.</text>
</comment>
<evidence type="ECO:0000313" key="6">
    <source>
        <dbReference type="Proteomes" id="UP000799772"/>
    </source>
</evidence>
<keyword evidence="6" id="KW-1185">Reference proteome</keyword>
<dbReference type="AlphaFoldDB" id="A0A9P4IIP8"/>
<dbReference type="SUPFAM" id="SSF51556">
    <property type="entry name" value="Metallo-dependent hydrolases"/>
    <property type="match status" value="1"/>
</dbReference>
<dbReference type="InterPro" id="IPR036651">
    <property type="entry name" value="Gln_synt_N_sf"/>
</dbReference>
<evidence type="ECO:0000259" key="4">
    <source>
        <dbReference type="PROSITE" id="PS51987"/>
    </source>
</evidence>
<dbReference type="Gene3D" id="3.20.20.140">
    <property type="entry name" value="Metal-dependent hydrolases"/>
    <property type="match status" value="1"/>
</dbReference>
<evidence type="ECO:0000256" key="2">
    <source>
        <dbReference type="PROSITE-ProRule" id="PRU01331"/>
    </source>
</evidence>
<comment type="caution">
    <text evidence="5">The sequence shown here is derived from an EMBL/GenBank/DDBJ whole genome shotgun (WGS) entry which is preliminary data.</text>
</comment>
<dbReference type="Gene3D" id="3.30.590.10">
    <property type="entry name" value="Glutamine synthetase/guanido kinase, catalytic domain"/>
    <property type="match status" value="1"/>
</dbReference>
<dbReference type="Gene3D" id="3.10.20.70">
    <property type="entry name" value="Glutamine synthetase, N-terminal domain"/>
    <property type="match status" value="1"/>
</dbReference>